<dbReference type="RefSeq" id="WP_319967549.1">
    <property type="nucleotide sequence ID" value="NZ_JAXAVW010000015.1"/>
</dbReference>
<dbReference type="Pfam" id="PF00171">
    <property type="entry name" value="Aldedh"/>
    <property type="match status" value="1"/>
</dbReference>
<dbReference type="InterPro" id="IPR016162">
    <property type="entry name" value="Ald_DH_N"/>
</dbReference>
<dbReference type="Proteomes" id="UP001285521">
    <property type="component" value="Unassembled WGS sequence"/>
</dbReference>
<dbReference type="SUPFAM" id="SSF53720">
    <property type="entry name" value="ALDH-like"/>
    <property type="match status" value="1"/>
</dbReference>
<keyword evidence="6" id="KW-1185">Reference proteome</keyword>
<comment type="caution">
    <text evidence="5">The sequence shown here is derived from an EMBL/GenBank/DDBJ whole genome shotgun (WGS) entry which is preliminary data.</text>
</comment>
<feature type="domain" description="Aldehyde dehydrogenase" evidence="4">
    <location>
        <begin position="28"/>
        <end position="474"/>
    </location>
</feature>
<reference evidence="5 6" key="2">
    <citation type="submission" date="2023-11" db="EMBL/GenBank/DDBJ databases">
        <authorList>
            <person name="Lara A.C."/>
            <person name="Chronakova A."/>
        </authorList>
    </citation>
    <scope>NUCLEOTIDE SEQUENCE [LARGE SCALE GENOMIC DNA]</scope>
    <source>
        <strain evidence="5 6">BCCO 10_0856</strain>
    </source>
</reference>
<dbReference type="Gene3D" id="3.40.605.10">
    <property type="entry name" value="Aldehyde Dehydrogenase, Chain A, domain 1"/>
    <property type="match status" value="1"/>
</dbReference>
<sequence length="475" mass="51405">MWEYAPAPESRDIANLKPNYRMFVDGKFVEGTGEPLKTINPATEEVLAEVSTASQSDVDTAVKAARKAYDRVWSKMPGAERAKYIYRIARQIQERGRELAVLESLDNGKPIKESRDVDVPTAAAHFFYHAGWADKLGYAGYGPDPKPLGVAGQVIPWNFPLLMAAWKIAPALACGNTVVLKPAETTPLTALVLADIIQQCDLPPGVVNIIPGAGDVGASLVEHPDVNKVAFTGSTDVGKIIQRQLAGTSKKLTLELGGKAANIVFDDAPLDQAVEGIVNGIFFNQGHVCCAGSRLLVQESVADEVIEKLHARVNTLRVGDPLDKNTDVGAINSREQLTRIKELTESGDAEGAQRWTSSCPLPDKGFFFAPTVFSNVSQAMRIAREEIFGPVLSVLTFRTPEEAVAKANNTPYGLSAGVWTEKGSRILWMAQKMRAGVVWSNTFNRFDPTAPFGGYQESGFGREGGRTGLEAYLDV</sequence>
<dbReference type="PROSITE" id="PS00687">
    <property type="entry name" value="ALDEHYDE_DEHYDR_GLU"/>
    <property type="match status" value="1"/>
</dbReference>
<reference evidence="5 6" key="1">
    <citation type="submission" date="2023-11" db="EMBL/GenBank/DDBJ databases">
        <title>Lentzea sokolovensis, sp. nov., Lentzea kristufkii, sp. nov., and Lentzea miocenensis, sp. nov., rare actinobacteria from Sokolov Coal Basin, Miocene lacustrine sediment, Czech Republic.</title>
        <authorList>
            <person name="Lara A."/>
            <person name="Kotroba L."/>
            <person name="Nouioui I."/>
            <person name="Neumann-Schaal M."/>
            <person name="Mast Y."/>
            <person name="Chronakova A."/>
        </authorList>
    </citation>
    <scope>NUCLEOTIDE SEQUENCE [LARGE SCALE GENOMIC DNA]</scope>
    <source>
        <strain evidence="5 6">BCCO 10_0856</strain>
    </source>
</reference>
<dbReference type="PANTHER" id="PTHR11699">
    <property type="entry name" value="ALDEHYDE DEHYDROGENASE-RELATED"/>
    <property type="match status" value="1"/>
</dbReference>
<dbReference type="InterPro" id="IPR029510">
    <property type="entry name" value="Ald_DH_CS_GLU"/>
</dbReference>
<feature type="active site" evidence="2">
    <location>
        <position position="255"/>
    </location>
</feature>
<protein>
    <submittedName>
        <fullName evidence="5">Aldehyde dehydrogenase family protein</fullName>
    </submittedName>
</protein>
<accession>A0ABU4T372</accession>
<evidence type="ECO:0000313" key="5">
    <source>
        <dbReference type="EMBL" id="MDX8032514.1"/>
    </source>
</evidence>
<dbReference type="EMBL" id="JAXAVW010000015">
    <property type="protein sequence ID" value="MDX8032514.1"/>
    <property type="molecule type" value="Genomic_DNA"/>
</dbReference>
<evidence type="ECO:0000313" key="6">
    <source>
        <dbReference type="Proteomes" id="UP001285521"/>
    </source>
</evidence>
<dbReference type="Gene3D" id="3.40.309.10">
    <property type="entry name" value="Aldehyde Dehydrogenase, Chain A, domain 2"/>
    <property type="match status" value="1"/>
</dbReference>
<dbReference type="InterPro" id="IPR016161">
    <property type="entry name" value="Ald_DH/histidinol_DH"/>
</dbReference>
<comment type="similarity">
    <text evidence="3">Belongs to the aldehyde dehydrogenase family.</text>
</comment>
<evidence type="ECO:0000256" key="3">
    <source>
        <dbReference type="RuleBase" id="RU003345"/>
    </source>
</evidence>
<organism evidence="5 6">
    <name type="scientific">Lentzea miocenica</name>
    <dbReference type="NCBI Taxonomy" id="3095431"/>
    <lineage>
        <taxon>Bacteria</taxon>
        <taxon>Bacillati</taxon>
        <taxon>Actinomycetota</taxon>
        <taxon>Actinomycetes</taxon>
        <taxon>Pseudonocardiales</taxon>
        <taxon>Pseudonocardiaceae</taxon>
        <taxon>Lentzea</taxon>
    </lineage>
</organism>
<dbReference type="InterPro" id="IPR015590">
    <property type="entry name" value="Aldehyde_DH_dom"/>
</dbReference>
<evidence type="ECO:0000259" key="4">
    <source>
        <dbReference type="Pfam" id="PF00171"/>
    </source>
</evidence>
<evidence type="ECO:0000256" key="2">
    <source>
        <dbReference type="PROSITE-ProRule" id="PRU10007"/>
    </source>
</evidence>
<proteinExistence type="inferred from homology"/>
<gene>
    <name evidence="5" type="ORF">SK803_20060</name>
</gene>
<dbReference type="InterPro" id="IPR016163">
    <property type="entry name" value="Ald_DH_C"/>
</dbReference>
<keyword evidence="1 3" id="KW-0560">Oxidoreductase</keyword>
<name>A0ABU4T372_9PSEU</name>
<evidence type="ECO:0000256" key="1">
    <source>
        <dbReference type="ARBA" id="ARBA00023002"/>
    </source>
</evidence>